<keyword evidence="8" id="KW-0547">Nucleotide-binding</keyword>
<dbReference type="SMART" id="SM00387">
    <property type="entry name" value="HATPase_c"/>
    <property type="match status" value="1"/>
</dbReference>
<dbReference type="CDD" id="cd00075">
    <property type="entry name" value="HATPase"/>
    <property type="match status" value="1"/>
</dbReference>
<protein>
    <recommendedName>
        <fullName evidence="3">histidine kinase</fullName>
        <ecNumber evidence="3">2.7.13.3</ecNumber>
    </recommendedName>
</protein>
<evidence type="ECO:0000313" key="16">
    <source>
        <dbReference type="EMBL" id="SHK84179.1"/>
    </source>
</evidence>
<keyword evidence="11 14" id="KW-1133">Transmembrane helix</keyword>
<dbReference type="SUPFAM" id="SSF55874">
    <property type="entry name" value="ATPase domain of HSP90 chaperone/DNA topoisomerase II/histidine kinase"/>
    <property type="match status" value="1"/>
</dbReference>
<dbReference type="InterPro" id="IPR036890">
    <property type="entry name" value="HATPase_C_sf"/>
</dbReference>
<dbReference type="PANTHER" id="PTHR45528:SF1">
    <property type="entry name" value="SENSOR HISTIDINE KINASE CPXA"/>
    <property type="match status" value="1"/>
</dbReference>
<dbReference type="PROSITE" id="PS50109">
    <property type="entry name" value="HIS_KIN"/>
    <property type="match status" value="1"/>
</dbReference>
<evidence type="ECO:0000256" key="6">
    <source>
        <dbReference type="ARBA" id="ARBA00022679"/>
    </source>
</evidence>
<dbReference type="PANTHER" id="PTHR45528">
    <property type="entry name" value="SENSOR HISTIDINE KINASE CPXA"/>
    <property type="match status" value="1"/>
</dbReference>
<dbReference type="Gene3D" id="3.30.565.10">
    <property type="entry name" value="Histidine kinase-like ATPase, C-terminal domain"/>
    <property type="match status" value="1"/>
</dbReference>
<dbReference type="EMBL" id="FRAC01000018">
    <property type="protein sequence ID" value="SHK84179.1"/>
    <property type="molecule type" value="Genomic_DNA"/>
</dbReference>
<dbReference type="SMART" id="SM00388">
    <property type="entry name" value="HisKA"/>
    <property type="match status" value="1"/>
</dbReference>
<dbReference type="STRING" id="1121322.SAMN02745136_03483"/>
<dbReference type="InterPro" id="IPR005467">
    <property type="entry name" value="His_kinase_dom"/>
</dbReference>
<keyword evidence="10" id="KW-0067">ATP-binding</keyword>
<keyword evidence="5" id="KW-0597">Phosphoprotein</keyword>
<keyword evidence="17" id="KW-1185">Reference proteome</keyword>
<dbReference type="Gene3D" id="1.10.287.130">
    <property type="match status" value="1"/>
</dbReference>
<evidence type="ECO:0000256" key="13">
    <source>
        <dbReference type="ARBA" id="ARBA00023136"/>
    </source>
</evidence>
<evidence type="ECO:0000256" key="10">
    <source>
        <dbReference type="ARBA" id="ARBA00022840"/>
    </source>
</evidence>
<evidence type="ECO:0000256" key="14">
    <source>
        <dbReference type="SAM" id="Phobius"/>
    </source>
</evidence>
<evidence type="ECO:0000256" key="7">
    <source>
        <dbReference type="ARBA" id="ARBA00022692"/>
    </source>
</evidence>
<dbReference type="Pfam" id="PF02518">
    <property type="entry name" value="HATPase_c"/>
    <property type="match status" value="1"/>
</dbReference>
<keyword evidence="12" id="KW-0902">Two-component regulatory system</keyword>
<keyword evidence="13 14" id="KW-0472">Membrane</keyword>
<keyword evidence="9 16" id="KW-0418">Kinase</keyword>
<evidence type="ECO:0000259" key="15">
    <source>
        <dbReference type="PROSITE" id="PS50109"/>
    </source>
</evidence>
<evidence type="ECO:0000256" key="5">
    <source>
        <dbReference type="ARBA" id="ARBA00022553"/>
    </source>
</evidence>
<dbReference type="EC" id="2.7.13.3" evidence="3"/>
<evidence type="ECO:0000256" key="8">
    <source>
        <dbReference type="ARBA" id="ARBA00022741"/>
    </source>
</evidence>
<keyword evidence="7 14" id="KW-0812">Transmembrane</keyword>
<dbReference type="InterPro" id="IPR036097">
    <property type="entry name" value="HisK_dim/P_sf"/>
</dbReference>
<dbReference type="AlphaFoldDB" id="A0A1M6VRV7"/>
<dbReference type="RefSeq" id="WP_073278124.1">
    <property type="nucleotide sequence ID" value="NZ_FRAC01000018.1"/>
</dbReference>
<dbReference type="Proteomes" id="UP000184386">
    <property type="component" value="Unassembled WGS sequence"/>
</dbReference>
<dbReference type="InterPro" id="IPR003594">
    <property type="entry name" value="HATPase_dom"/>
</dbReference>
<keyword evidence="4" id="KW-1003">Cell membrane</keyword>
<comment type="subcellular location">
    <subcellularLocation>
        <location evidence="2">Cell membrane</location>
        <topology evidence="2">Multi-pass membrane protein</topology>
    </subcellularLocation>
</comment>
<evidence type="ECO:0000256" key="4">
    <source>
        <dbReference type="ARBA" id="ARBA00022475"/>
    </source>
</evidence>
<evidence type="ECO:0000256" key="9">
    <source>
        <dbReference type="ARBA" id="ARBA00022777"/>
    </source>
</evidence>
<sequence length="296" mass="34500">MWINIIAVIITLISLGSLLLYRRQIKSFCRQLRFIQNNETNKIISLDINDKEITELSDCLNGILKKQHQLELDYKRKDKQIKETIMNISHDIRTPITSLKGYFELLLEAEDEKEQERYHKIIKARINSLNEILEQLFTYTKLQNDTYQFVFEECNINHILYEAIFSFYEDFKSKMIEPAVEIPEDSCIVWANGAAIKRAIQNIIKNALDHGKDQIVIEMRCNNKVEIIIKNKFPSGDNIDTDKVFTRFYKADTSRNHQSTGLGLSIAYELIKCMNGTIAAYIDEAFFVIKIELPMA</sequence>
<evidence type="ECO:0000256" key="1">
    <source>
        <dbReference type="ARBA" id="ARBA00000085"/>
    </source>
</evidence>
<organism evidence="16 17">
    <name type="scientific">Anaerocolumna jejuensis DSM 15929</name>
    <dbReference type="NCBI Taxonomy" id="1121322"/>
    <lineage>
        <taxon>Bacteria</taxon>
        <taxon>Bacillati</taxon>
        <taxon>Bacillota</taxon>
        <taxon>Clostridia</taxon>
        <taxon>Lachnospirales</taxon>
        <taxon>Lachnospiraceae</taxon>
        <taxon>Anaerocolumna</taxon>
    </lineage>
</organism>
<evidence type="ECO:0000256" key="11">
    <source>
        <dbReference type="ARBA" id="ARBA00022989"/>
    </source>
</evidence>
<proteinExistence type="predicted"/>
<dbReference type="OrthoDB" id="9792991at2"/>
<dbReference type="InterPro" id="IPR050398">
    <property type="entry name" value="HssS/ArlS-like"/>
</dbReference>
<dbReference type="GO" id="GO:0005886">
    <property type="term" value="C:plasma membrane"/>
    <property type="evidence" value="ECO:0007669"/>
    <property type="project" value="UniProtKB-SubCell"/>
</dbReference>
<dbReference type="PRINTS" id="PR01780">
    <property type="entry name" value="LANTIREGPROT"/>
</dbReference>
<dbReference type="InterPro" id="IPR008358">
    <property type="entry name" value="Sig_transdc_His_kin/Pase_MprB"/>
</dbReference>
<evidence type="ECO:0000256" key="12">
    <source>
        <dbReference type="ARBA" id="ARBA00023012"/>
    </source>
</evidence>
<keyword evidence="6" id="KW-0808">Transferase</keyword>
<feature type="domain" description="Histidine kinase" evidence="15">
    <location>
        <begin position="87"/>
        <end position="296"/>
    </location>
</feature>
<evidence type="ECO:0000256" key="2">
    <source>
        <dbReference type="ARBA" id="ARBA00004651"/>
    </source>
</evidence>
<dbReference type="InterPro" id="IPR003661">
    <property type="entry name" value="HisK_dim/P_dom"/>
</dbReference>
<comment type="catalytic activity">
    <reaction evidence="1">
        <text>ATP + protein L-histidine = ADP + protein N-phospho-L-histidine.</text>
        <dbReference type="EC" id="2.7.13.3"/>
    </reaction>
</comment>
<dbReference type="GO" id="GO:0000155">
    <property type="term" value="F:phosphorelay sensor kinase activity"/>
    <property type="evidence" value="ECO:0007669"/>
    <property type="project" value="InterPro"/>
</dbReference>
<gene>
    <name evidence="16" type="ORF">SAMN02745136_03483</name>
</gene>
<feature type="transmembrane region" description="Helical" evidence="14">
    <location>
        <begin position="6"/>
        <end position="23"/>
    </location>
</feature>
<dbReference type="SUPFAM" id="SSF47384">
    <property type="entry name" value="Homodimeric domain of signal transducing histidine kinase"/>
    <property type="match status" value="1"/>
</dbReference>
<evidence type="ECO:0000256" key="3">
    <source>
        <dbReference type="ARBA" id="ARBA00012438"/>
    </source>
</evidence>
<reference evidence="16 17" key="1">
    <citation type="submission" date="2016-11" db="EMBL/GenBank/DDBJ databases">
        <authorList>
            <person name="Jaros S."/>
            <person name="Januszkiewicz K."/>
            <person name="Wedrychowicz H."/>
        </authorList>
    </citation>
    <scope>NUCLEOTIDE SEQUENCE [LARGE SCALE GENOMIC DNA]</scope>
    <source>
        <strain evidence="16 17">DSM 15929</strain>
    </source>
</reference>
<accession>A0A1M6VRV7</accession>
<dbReference type="CDD" id="cd00082">
    <property type="entry name" value="HisKA"/>
    <property type="match status" value="1"/>
</dbReference>
<dbReference type="GO" id="GO:0005524">
    <property type="term" value="F:ATP binding"/>
    <property type="evidence" value="ECO:0007669"/>
    <property type="project" value="UniProtKB-KW"/>
</dbReference>
<evidence type="ECO:0000313" key="17">
    <source>
        <dbReference type="Proteomes" id="UP000184386"/>
    </source>
</evidence>
<dbReference type="Pfam" id="PF00512">
    <property type="entry name" value="HisKA"/>
    <property type="match status" value="1"/>
</dbReference>
<name>A0A1M6VRV7_9FIRM</name>